<dbReference type="EMBL" id="ASGP02000001">
    <property type="protein sequence ID" value="KAH9528006.1"/>
    <property type="molecule type" value="Genomic_DNA"/>
</dbReference>
<proteinExistence type="predicted"/>
<evidence type="ECO:0000313" key="2">
    <source>
        <dbReference type="Proteomes" id="UP000790347"/>
    </source>
</evidence>
<accession>A0A922ICV6</accession>
<reference evidence="1" key="2">
    <citation type="journal article" date="2022" name="Res Sq">
        <title>Comparative Genomics Reveals Insights into the Divergent Evolution of Astigmatic Mites and Household Pest Adaptations.</title>
        <authorList>
            <person name="Xiong Q."/>
            <person name="Wan A.T.-Y."/>
            <person name="Liu X.-Y."/>
            <person name="Fung C.S.-H."/>
            <person name="Xiao X."/>
            <person name="Malainual N."/>
            <person name="Hou J."/>
            <person name="Wang L."/>
            <person name="Wang M."/>
            <person name="Yang K."/>
            <person name="Cui Y."/>
            <person name="Leung E."/>
            <person name="Nong W."/>
            <person name="Shin S.-K."/>
            <person name="Au S."/>
            <person name="Jeong K.Y."/>
            <person name="Chew F.T."/>
            <person name="Hui J."/>
            <person name="Leung T.F."/>
            <person name="Tungtrongchitr A."/>
            <person name="Zhong N."/>
            <person name="Liu Z."/>
            <person name="Tsui S."/>
        </authorList>
    </citation>
    <scope>NUCLEOTIDE SEQUENCE</scope>
    <source>
        <strain evidence="1">Derf</strain>
        <tissue evidence="1">Whole organism</tissue>
    </source>
</reference>
<reference evidence="1" key="1">
    <citation type="submission" date="2013-05" db="EMBL/GenBank/DDBJ databases">
        <authorList>
            <person name="Yim A.K.Y."/>
            <person name="Chan T.F."/>
            <person name="Ji K.M."/>
            <person name="Liu X.Y."/>
            <person name="Zhou J.W."/>
            <person name="Li R.Q."/>
            <person name="Yang K.Y."/>
            <person name="Li J."/>
            <person name="Li M."/>
            <person name="Law P.T.W."/>
            <person name="Wu Y.L."/>
            <person name="Cai Z.L."/>
            <person name="Qin H."/>
            <person name="Bao Y."/>
            <person name="Leung R.K.K."/>
            <person name="Ng P.K.S."/>
            <person name="Zou J."/>
            <person name="Zhong X.J."/>
            <person name="Ran P.X."/>
            <person name="Zhong N.S."/>
            <person name="Liu Z.G."/>
            <person name="Tsui S.K.W."/>
        </authorList>
    </citation>
    <scope>NUCLEOTIDE SEQUENCE</scope>
    <source>
        <strain evidence="1">Derf</strain>
        <tissue evidence="1">Whole organism</tissue>
    </source>
</reference>
<organism evidence="1 2">
    <name type="scientific">Dermatophagoides farinae</name>
    <name type="common">American house dust mite</name>
    <dbReference type="NCBI Taxonomy" id="6954"/>
    <lineage>
        <taxon>Eukaryota</taxon>
        <taxon>Metazoa</taxon>
        <taxon>Ecdysozoa</taxon>
        <taxon>Arthropoda</taxon>
        <taxon>Chelicerata</taxon>
        <taxon>Arachnida</taxon>
        <taxon>Acari</taxon>
        <taxon>Acariformes</taxon>
        <taxon>Sarcoptiformes</taxon>
        <taxon>Astigmata</taxon>
        <taxon>Psoroptidia</taxon>
        <taxon>Analgoidea</taxon>
        <taxon>Pyroglyphidae</taxon>
        <taxon>Dermatophagoidinae</taxon>
        <taxon>Dermatophagoides</taxon>
    </lineage>
</organism>
<sequence length="127" mass="13374">MLTRNMAITPLRCFMSPGLLLLTLIVLESFLLLSFQVNEAQAFKKLKAKKILKKISPILTLLTYLKTKKKIIPLPVPLPVPLPIVKKEPTYPCPEYGGGYSGGYGGGGFGGGGYGGGFGGGGGGNCK</sequence>
<dbReference type="Proteomes" id="UP000790347">
    <property type="component" value="Unassembled WGS sequence"/>
</dbReference>
<comment type="caution">
    <text evidence="1">The sequence shown here is derived from an EMBL/GenBank/DDBJ whole genome shotgun (WGS) entry which is preliminary data.</text>
</comment>
<evidence type="ECO:0000313" key="1">
    <source>
        <dbReference type="EMBL" id="KAH9528006.1"/>
    </source>
</evidence>
<protein>
    <submittedName>
        <fullName evidence="1">Uncharacterized protein</fullName>
    </submittedName>
</protein>
<name>A0A922ICV6_DERFA</name>
<dbReference type="AlphaFoldDB" id="A0A922ICV6"/>
<keyword evidence="2" id="KW-1185">Reference proteome</keyword>
<gene>
    <name evidence="1" type="ORF">DERF_001981</name>
</gene>